<evidence type="ECO:0000313" key="2">
    <source>
        <dbReference type="EMBL" id="VAY88865.1"/>
    </source>
</evidence>
<reference evidence="2" key="1">
    <citation type="submission" date="2018-10" db="EMBL/GenBank/DDBJ databases">
        <authorList>
            <person name="Plewniak F."/>
        </authorList>
    </citation>
    <scope>NUCLEOTIDE SEQUENCE</scope>
</reference>
<accession>A0A3P3ZQ01</accession>
<organism evidence="2">
    <name type="scientific">mine drainage metagenome</name>
    <dbReference type="NCBI Taxonomy" id="410659"/>
    <lineage>
        <taxon>unclassified sequences</taxon>
        <taxon>metagenomes</taxon>
        <taxon>ecological metagenomes</taxon>
    </lineage>
</organism>
<gene>
    <name evidence="2" type="ORF">CARN8_420005</name>
</gene>
<sequence>MLFLCVFSAEAGTWTRNYTVQYNMGETDSRSRARQNAMDEIRARALREVGAYIETRTTLKNDDLQEETKVITASMVKIVETSEHFSLLKDGYEQLSVTARVTVDESELKARILAAQHDRAEKQVLLDQLTAQERENAVLEAQLGRSKGSSMNIPPPPPGWWTGERSQKSNVSSPPPPP</sequence>
<proteinExistence type="predicted"/>
<dbReference type="AlphaFoldDB" id="A0A3P3ZQ01"/>
<feature type="region of interest" description="Disordered" evidence="1">
    <location>
        <begin position="139"/>
        <end position="178"/>
    </location>
</feature>
<evidence type="ECO:0000256" key="1">
    <source>
        <dbReference type="SAM" id="MobiDB-lite"/>
    </source>
</evidence>
<name>A0A3P3ZQ01_9ZZZZ</name>
<dbReference type="EMBL" id="UOYP01000357">
    <property type="protein sequence ID" value="VAY88865.1"/>
    <property type="molecule type" value="Genomic_DNA"/>
</dbReference>
<protein>
    <submittedName>
        <fullName evidence="2">Uncharacterized protein</fullName>
    </submittedName>
</protein>